<dbReference type="GO" id="GO:0015774">
    <property type="term" value="P:polysaccharide transport"/>
    <property type="evidence" value="ECO:0007669"/>
    <property type="project" value="UniProtKB-KW"/>
</dbReference>
<evidence type="ECO:0000313" key="13">
    <source>
        <dbReference type="EMBL" id="RCS31540.1"/>
    </source>
</evidence>
<evidence type="ECO:0000256" key="3">
    <source>
        <dbReference type="ARBA" id="ARBA00022448"/>
    </source>
</evidence>
<evidence type="ECO:0000313" key="14">
    <source>
        <dbReference type="Proteomes" id="UP000252387"/>
    </source>
</evidence>
<feature type="transmembrane region" description="Helical" evidence="11">
    <location>
        <begin position="248"/>
        <end position="268"/>
    </location>
</feature>
<dbReference type="PROSITE" id="PS51012">
    <property type="entry name" value="ABC_TM2"/>
    <property type="match status" value="1"/>
</dbReference>
<dbReference type="InterPro" id="IPR047817">
    <property type="entry name" value="ABC2_TM_bact-type"/>
</dbReference>
<dbReference type="RefSeq" id="WP_114340725.1">
    <property type="nucleotide sequence ID" value="NZ_QFWQ01000002.1"/>
</dbReference>
<evidence type="ECO:0000256" key="11">
    <source>
        <dbReference type="RuleBase" id="RU361157"/>
    </source>
</evidence>
<feature type="domain" description="ABC transmembrane type-2" evidence="12">
    <location>
        <begin position="44"/>
        <end position="269"/>
    </location>
</feature>
<dbReference type="OrthoDB" id="9786910at2"/>
<dbReference type="InterPro" id="IPR013525">
    <property type="entry name" value="ABC2_TM"/>
</dbReference>
<dbReference type="GO" id="GO:0043190">
    <property type="term" value="C:ATP-binding cassette (ABC) transporter complex"/>
    <property type="evidence" value="ECO:0007669"/>
    <property type="project" value="InterPro"/>
</dbReference>
<dbReference type="EMBL" id="QFWQ01000002">
    <property type="protein sequence ID" value="RCS31540.1"/>
    <property type="molecule type" value="Genomic_DNA"/>
</dbReference>
<evidence type="ECO:0000256" key="10">
    <source>
        <dbReference type="ARBA" id="ARBA00023136"/>
    </source>
</evidence>
<evidence type="ECO:0000256" key="4">
    <source>
        <dbReference type="ARBA" id="ARBA00022475"/>
    </source>
</evidence>
<dbReference type="PRINTS" id="PR00164">
    <property type="entry name" value="ABC2TRNSPORT"/>
</dbReference>
<sequence length="277" mass="31065">MSMTDNSGFLRGLLAPYKALTSRRTLTFELTKRDILGRYRGASFGLFWSLLSPFLMLLIYTFAFGFVFKSKWPHEVGGDHPYAIILYMGLIVHGFFSECLTRSPTLVTSNTNLVKRVVFPLEILPWPVMLSALFHVGMNLLVFAVLRLALEHTLCLSMLWLPVVFLPMLPLTLGVCWLFASFGVYLRDVSQITGVLSTAMLFVSSAMIPVNSLPSGYRVFFEINPLTFIIDQARVVALAGHVPDFAGLAMYGLAALVFMYVGYAWFMLTRRGFADVL</sequence>
<evidence type="ECO:0000256" key="5">
    <source>
        <dbReference type="ARBA" id="ARBA00022597"/>
    </source>
</evidence>
<dbReference type="GO" id="GO:0015920">
    <property type="term" value="P:lipopolysaccharide transport"/>
    <property type="evidence" value="ECO:0007669"/>
    <property type="project" value="TreeGrafter"/>
</dbReference>
<keyword evidence="9" id="KW-0625">Polysaccharide transport</keyword>
<feature type="transmembrane region" description="Helical" evidence="11">
    <location>
        <begin position="192"/>
        <end position="211"/>
    </location>
</feature>
<keyword evidence="7" id="KW-0972">Capsule biogenesis/degradation</keyword>
<dbReference type="PIRSF" id="PIRSF006648">
    <property type="entry name" value="DrrB"/>
    <property type="match status" value="1"/>
</dbReference>
<comment type="similarity">
    <text evidence="2 11">Belongs to the ABC-2 integral membrane protein family.</text>
</comment>
<dbReference type="PANTHER" id="PTHR30413:SF10">
    <property type="entry name" value="CAPSULE POLYSACCHARIDE EXPORT INNER-MEMBRANE PROTEIN CTRC"/>
    <property type="match status" value="1"/>
</dbReference>
<evidence type="ECO:0000256" key="6">
    <source>
        <dbReference type="ARBA" id="ARBA00022692"/>
    </source>
</evidence>
<dbReference type="Proteomes" id="UP000252387">
    <property type="component" value="Unassembled WGS sequence"/>
</dbReference>
<evidence type="ECO:0000256" key="7">
    <source>
        <dbReference type="ARBA" id="ARBA00022903"/>
    </source>
</evidence>
<keyword evidence="8 11" id="KW-1133">Transmembrane helix</keyword>
<dbReference type="PANTHER" id="PTHR30413">
    <property type="entry name" value="INNER MEMBRANE TRANSPORT PERMEASE"/>
    <property type="match status" value="1"/>
</dbReference>
<reference evidence="13 14" key="1">
    <citation type="submission" date="2018-05" db="EMBL/GenBank/DDBJ databases">
        <title>Draft genome sequence of Rhodanobacter denitrificans Yn1 isolated from gold copper mine.</title>
        <authorList>
            <person name="Yang N."/>
            <person name="Mazhar H.S."/>
            <person name="Rensing C."/>
        </authorList>
    </citation>
    <scope>NUCLEOTIDE SEQUENCE [LARGE SCALE GENOMIC DNA]</scope>
    <source>
        <strain evidence="13 14">Yn1</strain>
    </source>
</reference>
<dbReference type="AlphaFoldDB" id="A0A368KI08"/>
<keyword evidence="6 11" id="KW-0812">Transmembrane</keyword>
<dbReference type="Pfam" id="PF01061">
    <property type="entry name" value="ABC2_membrane"/>
    <property type="match status" value="1"/>
</dbReference>
<comment type="subcellular location">
    <subcellularLocation>
        <location evidence="11">Cell inner membrane</location>
        <topology evidence="11">Multi-pass membrane protein</topology>
    </subcellularLocation>
    <subcellularLocation>
        <location evidence="1">Cell membrane</location>
        <topology evidence="1">Multi-pass membrane protein</topology>
    </subcellularLocation>
</comment>
<keyword evidence="4 11" id="KW-1003">Cell membrane</keyword>
<evidence type="ECO:0000256" key="1">
    <source>
        <dbReference type="ARBA" id="ARBA00004651"/>
    </source>
</evidence>
<evidence type="ECO:0000256" key="9">
    <source>
        <dbReference type="ARBA" id="ARBA00023047"/>
    </source>
</evidence>
<dbReference type="InterPro" id="IPR000412">
    <property type="entry name" value="ABC_2_transport"/>
</dbReference>
<proteinExistence type="inferred from homology"/>
<feature type="transmembrane region" description="Helical" evidence="11">
    <location>
        <begin position="123"/>
        <end position="146"/>
    </location>
</feature>
<keyword evidence="14" id="KW-1185">Reference proteome</keyword>
<evidence type="ECO:0000259" key="12">
    <source>
        <dbReference type="PROSITE" id="PS51012"/>
    </source>
</evidence>
<keyword evidence="10 11" id="KW-0472">Membrane</keyword>
<comment type="caution">
    <text evidence="13">The sequence shown here is derived from an EMBL/GenBank/DDBJ whole genome shotgun (WGS) entry which is preliminary data.</text>
</comment>
<organism evidence="13 14">
    <name type="scientific">Rhodanobacter denitrificans</name>
    <dbReference type="NCBI Taxonomy" id="666685"/>
    <lineage>
        <taxon>Bacteria</taxon>
        <taxon>Pseudomonadati</taxon>
        <taxon>Pseudomonadota</taxon>
        <taxon>Gammaproteobacteria</taxon>
        <taxon>Lysobacterales</taxon>
        <taxon>Rhodanobacteraceae</taxon>
        <taxon>Rhodanobacter</taxon>
    </lineage>
</organism>
<keyword evidence="5" id="KW-0762">Sugar transport</keyword>
<gene>
    <name evidence="13" type="ORF">DEO45_02210</name>
</gene>
<name>A0A368KI08_9GAMM</name>
<protein>
    <recommendedName>
        <fullName evidence="11">Transport permease protein</fullName>
    </recommendedName>
</protein>
<feature type="transmembrane region" description="Helical" evidence="11">
    <location>
        <begin position="80"/>
        <end position="96"/>
    </location>
</feature>
<dbReference type="GO" id="GO:0140359">
    <property type="term" value="F:ABC-type transporter activity"/>
    <property type="evidence" value="ECO:0007669"/>
    <property type="project" value="InterPro"/>
</dbReference>
<accession>A0A368KI08</accession>
<evidence type="ECO:0000256" key="8">
    <source>
        <dbReference type="ARBA" id="ARBA00022989"/>
    </source>
</evidence>
<evidence type="ECO:0000256" key="2">
    <source>
        <dbReference type="ARBA" id="ARBA00007783"/>
    </source>
</evidence>
<keyword evidence="3 11" id="KW-0813">Transport</keyword>
<feature type="transmembrane region" description="Helical" evidence="11">
    <location>
        <begin position="46"/>
        <end position="68"/>
    </location>
</feature>
<feature type="transmembrane region" description="Helical" evidence="11">
    <location>
        <begin position="158"/>
        <end position="180"/>
    </location>
</feature>